<evidence type="ECO:0000256" key="2">
    <source>
        <dbReference type="ARBA" id="ARBA00012722"/>
    </source>
</evidence>
<evidence type="ECO:0000256" key="11">
    <source>
        <dbReference type="ARBA" id="ARBA00023204"/>
    </source>
</evidence>
<dbReference type="Pfam" id="PF14520">
    <property type="entry name" value="HHH_5"/>
    <property type="match status" value="1"/>
</dbReference>
<dbReference type="AlphaFoldDB" id="A0A7W9SR93"/>
<proteinExistence type="inferred from homology"/>
<dbReference type="InterPro" id="IPR003583">
    <property type="entry name" value="Hlx-hairpin-Hlx_DNA-bd_motif"/>
</dbReference>
<gene>
    <name evidence="15" type="primary">ligA</name>
    <name evidence="18" type="ORF">HNQ39_003116</name>
</gene>
<dbReference type="InterPro" id="IPR004150">
    <property type="entry name" value="NAD_DNA_ligase_OB"/>
</dbReference>
<feature type="domain" description="BRCT" evidence="17">
    <location>
        <begin position="592"/>
        <end position="674"/>
    </location>
</feature>
<keyword evidence="11 15" id="KW-0234">DNA repair</keyword>
<protein>
    <recommendedName>
        <fullName evidence="3 15">DNA ligase</fullName>
        <ecNumber evidence="2 15">6.5.1.2</ecNumber>
    </recommendedName>
    <alternativeName>
        <fullName evidence="15">Polydeoxyribonucleotide synthase [NAD(+)]</fullName>
    </alternativeName>
</protein>
<dbReference type="HAMAP" id="MF_01588">
    <property type="entry name" value="DNA_ligase_A"/>
    <property type="match status" value="1"/>
</dbReference>
<dbReference type="InterPro" id="IPR013839">
    <property type="entry name" value="DNAligase_adenylation"/>
</dbReference>
<dbReference type="RefSeq" id="WP_184198004.1">
    <property type="nucleotide sequence ID" value="NZ_JACHGW010000003.1"/>
</dbReference>
<dbReference type="Pfam" id="PF01653">
    <property type="entry name" value="DNA_ligase_aden"/>
    <property type="match status" value="1"/>
</dbReference>
<dbReference type="FunFam" id="2.40.50.140:FF:000012">
    <property type="entry name" value="DNA ligase"/>
    <property type="match status" value="1"/>
</dbReference>
<dbReference type="PROSITE" id="PS50172">
    <property type="entry name" value="BRCT"/>
    <property type="match status" value="1"/>
</dbReference>
<dbReference type="SMART" id="SM00532">
    <property type="entry name" value="LIGANc"/>
    <property type="match status" value="1"/>
</dbReference>
<feature type="binding site" evidence="15">
    <location>
        <position position="415"/>
    </location>
    <ligand>
        <name>Zn(2+)</name>
        <dbReference type="ChEBI" id="CHEBI:29105"/>
    </ligand>
</feature>
<evidence type="ECO:0000256" key="9">
    <source>
        <dbReference type="ARBA" id="ARBA00022842"/>
    </source>
</evidence>
<dbReference type="EC" id="6.5.1.2" evidence="2 15"/>
<dbReference type="InterPro" id="IPR013840">
    <property type="entry name" value="DNAligase_N"/>
</dbReference>
<comment type="similarity">
    <text evidence="14 15">Belongs to the NAD-dependent DNA ligase family. LigA subfamily.</text>
</comment>
<feature type="active site" description="N6-AMP-lysine intermediate" evidence="15">
    <location>
        <position position="120"/>
    </location>
</feature>
<dbReference type="SMART" id="SM00292">
    <property type="entry name" value="BRCT"/>
    <property type="match status" value="1"/>
</dbReference>
<accession>A0A7W9SR93</accession>
<feature type="binding site" evidence="15">
    <location>
        <position position="141"/>
    </location>
    <ligand>
        <name>NAD(+)</name>
        <dbReference type="ChEBI" id="CHEBI:57540"/>
    </ligand>
</feature>
<evidence type="ECO:0000256" key="1">
    <source>
        <dbReference type="ARBA" id="ARBA00004067"/>
    </source>
</evidence>
<keyword evidence="7 15" id="KW-0227">DNA damage</keyword>
<evidence type="ECO:0000256" key="7">
    <source>
        <dbReference type="ARBA" id="ARBA00022763"/>
    </source>
</evidence>
<dbReference type="CDD" id="cd00114">
    <property type="entry name" value="LIGANc"/>
    <property type="match status" value="1"/>
</dbReference>
<keyword evidence="6 15" id="KW-0479">Metal-binding</keyword>
<dbReference type="Gene3D" id="2.40.50.140">
    <property type="entry name" value="Nucleic acid-binding proteins"/>
    <property type="match status" value="1"/>
</dbReference>
<feature type="binding site" evidence="15">
    <location>
        <position position="178"/>
    </location>
    <ligand>
        <name>NAD(+)</name>
        <dbReference type="ChEBI" id="CHEBI:57540"/>
    </ligand>
</feature>
<comment type="cofactor">
    <cofactor evidence="15">
        <name>Mg(2+)</name>
        <dbReference type="ChEBI" id="CHEBI:18420"/>
    </cofactor>
    <cofactor evidence="15">
        <name>Mn(2+)</name>
        <dbReference type="ChEBI" id="CHEBI:29035"/>
    </cofactor>
</comment>
<dbReference type="Pfam" id="PF03120">
    <property type="entry name" value="OB_DNA_ligase"/>
    <property type="match status" value="1"/>
</dbReference>
<feature type="binding site" evidence="15">
    <location>
        <position position="318"/>
    </location>
    <ligand>
        <name>NAD(+)</name>
        <dbReference type="ChEBI" id="CHEBI:57540"/>
    </ligand>
</feature>
<evidence type="ECO:0000313" key="19">
    <source>
        <dbReference type="Proteomes" id="UP000520814"/>
    </source>
</evidence>
<feature type="binding site" evidence="15">
    <location>
        <begin position="82"/>
        <end position="83"/>
    </location>
    <ligand>
        <name>NAD(+)</name>
        <dbReference type="ChEBI" id="CHEBI:57540"/>
    </ligand>
</feature>
<dbReference type="NCBIfam" id="TIGR00575">
    <property type="entry name" value="dnlj"/>
    <property type="match status" value="1"/>
</dbReference>
<comment type="catalytic activity">
    <reaction evidence="13 15 16">
        <text>NAD(+) + (deoxyribonucleotide)n-3'-hydroxyl + 5'-phospho-(deoxyribonucleotide)m = (deoxyribonucleotide)n+m + AMP + beta-nicotinamide D-nucleotide.</text>
        <dbReference type="EC" id="6.5.1.2"/>
    </reaction>
</comment>
<dbReference type="GO" id="GO:0046872">
    <property type="term" value="F:metal ion binding"/>
    <property type="evidence" value="ECO:0007669"/>
    <property type="project" value="UniProtKB-KW"/>
</dbReference>
<evidence type="ECO:0000256" key="6">
    <source>
        <dbReference type="ARBA" id="ARBA00022723"/>
    </source>
</evidence>
<dbReference type="InterPro" id="IPR001357">
    <property type="entry name" value="BRCT_dom"/>
</dbReference>
<dbReference type="PIRSF" id="PIRSF001604">
    <property type="entry name" value="LigA"/>
    <property type="match status" value="1"/>
</dbReference>
<dbReference type="GO" id="GO:0005829">
    <property type="term" value="C:cytosol"/>
    <property type="evidence" value="ECO:0007669"/>
    <property type="project" value="TreeGrafter"/>
</dbReference>
<dbReference type="Pfam" id="PF03119">
    <property type="entry name" value="DNA_ligase_ZBD"/>
    <property type="match status" value="1"/>
</dbReference>
<dbReference type="SUPFAM" id="SSF47781">
    <property type="entry name" value="RuvA domain 2-like"/>
    <property type="match status" value="1"/>
</dbReference>
<dbReference type="GO" id="GO:0006281">
    <property type="term" value="P:DNA repair"/>
    <property type="evidence" value="ECO:0007669"/>
    <property type="project" value="UniProtKB-KW"/>
</dbReference>
<feature type="binding site" evidence="15">
    <location>
        <position position="294"/>
    </location>
    <ligand>
        <name>NAD(+)</name>
        <dbReference type="ChEBI" id="CHEBI:57540"/>
    </ligand>
</feature>
<keyword evidence="19" id="KW-1185">Reference proteome</keyword>
<dbReference type="NCBIfam" id="NF005932">
    <property type="entry name" value="PRK07956.1"/>
    <property type="match status" value="1"/>
</dbReference>
<dbReference type="GO" id="GO:0003677">
    <property type="term" value="F:DNA binding"/>
    <property type="evidence" value="ECO:0007669"/>
    <property type="project" value="InterPro"/>
</dbReference>
<dbReference type="CDD" id="cd17748">
    <property type="entry name" value="BRCT_DNA_ligase_like"/>
    <property type="match status" value="1"/>
</dbReference>
<evidence type="ECO:0000259" key="17">
    <source>
        <dbReference type="PROSITE" id="PS50172"/>
    </source>
</evidence>
<dbReference type="SUPFAM" id="SSF52113">
    <property type="entry name" value="BRCT domain"/>
    <property type="match status" value="1"/>
</dbReference>
<dbReference type="FunFam" id="1.10.150.20:FF:000007">
    <property type="entry name" value="DNA ligase"/>
    <property type="match status" value="1"/>
</dbReference>
<comment type="caution">
    <text evidence="18">The sequence shown here is derived from an EMBL/GenBank/DDBJ whole genome shotgun (WGS) entry which is preliminary data.</text>
</comment>
<dbReference type="PROSITE" id="PS01055">
    <property type="entry name" value="DNA_LIGASE_N1"/>
    <property type="match status" value="1"/>
</dbReference>
<name>A0A7W9SR93_ARMRO</name>
<evidence type="ECO:0000256" key="5">
    <source>
        <dbReference type="ARBA" id="ARBA00022705"/>
    </source>
</evidence>
<dbReference type="InterPro" id="IPR010994">
    <property type="entry name" value="RuvA_2-like"/>
</dbReference>
<evidence type="ECO:0000256" key="10">
    <source>
        <dbReference type="ARBA" id="ARBA00023027"/>
    </source>
</evidence>
<dbReference type="InterPro" id="IPR001679">
    <property type="entry name" value="DNA_ligase"/>
</dbReference>
<organism evidence="18 19">
    <name type="scientific">Armatimonas rosea</name>
    <dbReference type="NCBI Taxonomy" id="685828"/>
    <lineage>
        <taxon>Bacteria</taxon>
        <taxon>Bacillati</taxon>
        <taxon>Armatimonadota</taxon>
        <taxon>Armatimonadia</taxon>
        <taxon>Armatimonadales</taxon>
        <taxon>Armatimonadaceae</taxon>
        <taxon>Armatimonas</taxon>
    </lineage>
</organism>
<dbReference type="PANTHER" id="PTHR23389">
    <property type="entry name" value="CHROMOSOME TRANSMISSION FIDELITY FACTOR 18"/>
    <property type="match status" value="1"/>
</dbReference>
<dbReference type="Gene3D" id="6.20.10.30">
    <property type="match status" value="1"/>
</dbReference>
<dbReference type="GO" id="GO:0006260">
    <property type="term" value="P:DNA replication"/>
    <property type="evidence" value="ECO:0007669"/>
    <property type="project" value="UniProtKB-KW"/>
</dbReference>
<keyword evidence="5 15" id="KW-0235">DNA replication</keyword>
<dbReference type="InterPro" id="IPR033136">
    <property type="entry name" value="DNA_ligase_CS"/>
</dbReference>
<reference evidence="18 19" key="1">
    <citation type="submission" date="2020-08" db="EMBL/GenBank/DDBJ databases">
        <title>Genomic Encyclopedia of Type Strains, Phase IV (KMG-IV): sequencing the most valuable type-strain genomes for metagenomic binning, comparative biology and taxonomic classification.</title>
        <authorList>
            <person name="Goeker M."/>
        </authorList>
    </citation>
    <scope>NUCLEOTIDE SEQUENCE [LARGE SCALE GENOMIC DNA]</scope>
    <source>
        <strain evidence="18 19">DSM 23562</strain>
    </source>
</reference>
<dbReference type="Proteomes" id="UP000520814">
    <property type="component" value="Unassembled WGS sequence"/>
</dbReference>
<dbReference type="FunFam" id="1.10.150.20:FF:000006">
    <property type="entry name" value="DNA ligase"/>
    <property type="match status" value="1"/>
</dbReference>
<evidence type="ECO:0000256" key="12">
    <source>
        <dbReference type="ARBA" id="ARBA00023211"/>
    </source>
</evidence>
<dbReference type="InterPro" id="IPR018239">
    <property type="entry name" value="DNA_ligase_AS"/>
</dbReference>
<dbReference type="EMBL" id="JACHGW010000003">
    <property type="protein sequence ID" value="MBB6051306.1"/>
    <property type="molecule type" value="Genomic_DNA"/>
</dbReference>
<dbReference type="Gene3D" id="1.10.150.20">
    <property type="entry name" value="5' to 3' exonuclease, C-terminal subdomain"/>
    <property type="match status" value="2"/>
</dbReference>
<dbReference type="SUPFAM" id="SSF50249">
    <property type="entry name" value="Nucleic acid-binding proteins"/>
    <property type="match status" value="1"/>
</dbReference>
<evidence type="ECO:0000256" key="16">
    <source>
        <dbReference type="RuleBase" id="RU000618"/>
    </source>
</evidence>
<evidence type="ECO:0000256" key="4">
    <source>
        <dbReference type="ARBA" id="ARBA00022598"/>
    </source>
</evidence>
<dbReference type="InterPro" id="IPR012340">
    <property type="entry name" value="NA-bd_OB-fold"/>
</dbReference>
<comment type="function">
    <text evidence="1 15">DNA ligase that catalyzes the formation of phosphodiester linkages between 5'-phosphoryl and 3'-hydroxyl groups in double-stranded DNA using NAD as a coenzyme and as the energy source for the reaction. It is essential for DNA replication and repair of damaged DNA.</text>
</comment>
<keyword evidence="4 15" id="KW-0436">Ligase</keyword>
<dbReference type="FunFam" id="1.10.287.610:FF:000002">
    <property type="entry name" value="DNA ligase"/>
    <property type="match status" value="1"/>
</dbReference>
<keyword evidence="12 15" id="KW-0464">Manganese</keyword>
<dbReference type="Gene3D" id="3.30.470.30">
    <property type="entry name" value="DNA ligase/mRNA capping enzyme"/>
    <property type="match status" value="1"/>
</dbReference>
<feature type="binding site" evidence="15">
    <location>
        <begin position="33"/>
        <end position="37"/>
    </location>
    <ligand>
        <name>NAD(+)</name>
        <dbReference type="ChEBI" id="CHEBI:57540"/>
    </ligand>
</feature>
<feature type="binding site" evidence="15">
    <location>
        <position position="118"/>
    </location>
    <ligand>
        <name>NAD(+)</name>
        <dbReference type="ChEBI" id="CHEBI:57540"/>
    </ligand>
</feature>
<dbReference type="PROSITE" id="PS01056">
    <property type="entry name" value="DNA_LIGASE_N2"/>
    <property type="match status" value="1"/>
</dbReference>
<dbReference type="Pfam" id="PF12826">
    <property type="entry name" value="HHH_2"/>
    <property type="match status" value="1"/>
</dbReference>
<dbReference type="InterPro" id="IPR004149">
    <property type="entry name" value="Znf_DNAligase_C4"/>
</dbReference>
<evidence type="ECO:0000256" key="15">
    <source>
        <dbReference type="HAMAP-Rule" id="MF_01588"/>
    </source>
</evidence>
<feature type="binding site" evidence="15">
    <location>
        <position position="430"/>
    </location>
    <ligand>
        <name>Zn(2+)</name>
        <dbReference type="ChEBI" id="CHEBI:29105"/>
    </ligand>
</feature>
<keyword evidence="9 15" id="KW-0460">Magnesium</keyword>
<evidence type="ECO:0000313" key="18">
    <source>
        <dbReference type="EMBL" id="MBB6051306.1"/>
    </source>
</evidence>
<evidence type="ECO:0000256" key="3">
    <source>
        <dbReference type="ARBA" id="ARBA00013308"/>
    </source>
</evidence>
<evidence type="ECO:0000256" key="13">
    <source>
        <dbReference type="ARBA" id="ARBA00034005"/>
    </source>
</evidence>
<keyword evidence="8 15" id="KW-0862">Zinc</keyword>
<dbReference type="GO" id="GO:0003911">
    <property type="term" value="F:DNA ligase (NAD+) activity"/>
    <property type="evidence" value="ECO:0007669"/>
    <property type="project" value="UniProtKB-UniRule"/>
</dbReference>
<dbReference type="Gene3D" id="1.10.287.610">
    <property type="entry name" value="Helix hairpin bin"/>
    <property type="match status" value="1"/>
</dbReference>
<dbReference type="SMART" id="SM00278">
    <property type="entry name" value="HhH1"/>
    <property type="match status" value="3"/>
</dbReference>
<dbReference type="Pfam" id="PF00533">
    <property type="entry name" value="BRCT"/>
    <property type="match status" value="1"/>
</dbReference>
<dbReference type="SUPFAM" id="SSF56091">
    <property type="entry name" value="DNA ligase/mRNA capping enzyme, catalytic domain"/>
    <property type="match status" value="1"/>
</dbReference>
<sequence length="674" mass="72855">MTSTPSERAAWLRTELARHNVLYYIHDSPEVSDAEYDKLYHELVKLETENPELVTPDSPTQRVGTAPASAFGSVTHKKPMLSLGNAFSADELREFDARAKRHLGLPEDTQEKIAYLCELKLDGLSVSLTYENGLLVRGATRGDGATGEDITANLKTIPSIPLRLVGENVPALIEIRGEAFLTHGEFARINSEREASGEPTFANPRNAAAGSLRQLDHRITAGRKLKVWFYAVGEASGWEPESQRGWLEQLKAWGLPTAPERQLCADIDEVVATVAAWSEKKNTLDYDTDGVVVKVNDFTLQRELGQVSRAPRWAIAYKYPALQVETVVEEILVQVGRTGAITPLAKLAPVSVAGVIVGRATLHNQDEIDRKDVRVGDTVVIQRAGEVIPEVVQVVTAKRPEGTVPFKLPATCPSCGTATVRAEGEAVTRCPNAESCPAQLQTRLEYFVSRNALNIDGLGGERLAQFIDAGLVRDPADLFTLTKEQLLPLERMGEKLADNLIGELERKKNTTLARLLVALGIRHVGEGGASRLAQGFGTLEKLREATVEQLAQVPDVGLTTAQSVRTWLDNNTAFLDKLSSVGVVAQGDEAAPVSDHFAGKSFVFTGALTLFTREDAEATVKRLGGRAAGSVSKQTSYVVAGPGAGSKLAKAEQLGITVLTEDEFAAMLPVSAEE</sequence>
<dbReference type="PANTHER" id="PTHR23389:SF9">
    <property type="entry name" value="DNA LIGASE"/>
    <property type="match status" value="1"/>
</dbReference>
<feature type="binding site" evidence="15">
    <location>
        <position position="436"/>
    </location>
    <ligand>
        <name>Zn(2+)</name>
        <dbReference type="ChEBI" id="CHEBI:29105"/>
    </ligand>
</feature>
<dbReference type="FunFam" id="3.30.470.30:FF:000001">
    <property type="entry name" value="DNA ligase"/>
    <property type="match status" value="1"/>
</dbReference>
<dbReference type="InterPro" id="IPR036420">
    <property type="entry name" value="BRCT_dom_sf"/>
</dbReference>
<evidence type="ECO:0000256" key="8">
    <source>
        <dbReference type="ARBA" id="ARBA00022833"/>
    </source>
</evidence>
<evidence type="ECO:0000256" key="14">
    <source>
        <dbReference type="ARBA" id="ARBA00060881"/>
    </source>
</evidence>
<feature type="binding site" evidence="15">
    <location>
        <position position="412"/>
    </location>
    <ligand>
        <name>Zn(2+)</name>
        <dbReference type="ChEBI" id="CHEBI:29105"/>
    </ligand>
</feature>
<dbReference type="InterPro" id="IPR041663">
    <property type="entry name" value="DisA/LigA_HHH"/>
</dbReference>
<dbReference type="Gene3D" id="3.40.50.10190">
    <property type="entry name" value="BRCT domain"/>
    <property type="match status" value="1"/>
</dbReference>
<keyword evidence="10 15" id="KW-0520">NAD</keyword>